<evidence type="ECO:0000313" key="4">
    <source>
        <dbReference type="Proteomes" id="UP000005018"/>
    </source>
</evidence>
<dbReference type="GO" id="GO:0016651">
    <property type="term" value="F:oxidoreductase activity, acting on NAD(P)H"/>
    <property type="evidence" value="ECO:0007669"/>
    <property type="project" value="InterPro"/>
</dbReference>
<dbReference type="PANTHER" id="PTHR45348:SF2">
    <property type="entry name" value="ZINC-TYPE ALCOHOL DEHYDROGENASE-LIKE PROTEIN C2E1P3.01"/>
    <property type="match status" value="1"/>
</dbReference>
<feature type="compositionally biased region" description="Basic and acidic residues" evidence="1">
    <location>
        <begin position="35"/>
        <end position="44"/>
    </location>
</feature>
<dbReference type="EMBL" id="HE681721">
    <property type="protein sequence ID" value="CCG25859.1"/>
    <property type="molecule type" value="Genomic_DNA"/>
</dbReference>
<feature type="region of interest" description="Disordered" evidence="1">
    <location>
        <begin position="1"/>
        <end position="44"/>
    </location>
</feature>
<feature type="domain" description="Enoyl reductase (ER)" evidence="2">
    <location>
        <begin position="83"/>
        <end position="438"/>
    </location>
</feature>
<dbReference type="Pfam" id="PF08240">
    <property type="entry name" value="ADH_N"/>
    <property type="match status" value="1"/>
</dbReference>
<proteinExistence type="predicted"/>
<dbReference type="AlphaFoldDB" id="H8X2Z9"/>
<dbReference type="CDD" id="cd08249">
    <property type="entry name" value="enoyl_reductase_like"/>
    <property type="match status" value="1"/>
</dbReference>
<accession>H8X2Z9</accession>
<dbReference type="Pfam" id="PF00107">
    <property type="entry name" value="ADH_zinc_N"/>
    <property type="match status" value="1"/>
</dbReference>
<dbReference type="RefSeq" id="XP_003868763.1">
    <property type="nucleotide sequence ID" value="XM_003868715.1"/>
</dbReference>
<organism evidence="3 4">
    <name type="scientific">Candida orthopsilosis (strain 90-125)</name>
    <name type="common">Yeast</name>
    <dbReference type="NCBI Taxonomy" id="1136231"/>
    <lineage>
        <taxon>Eukaryota</taxon>
        <taxon>Fungi</taxon>
        <taxon>Dikarya</taxon>
        <taxon>Ascomycota</taxon>
        <taxon>Saccharomycotina</taxon>
        <taxon>Pichiomycetes</taxon>
        <taxon>Debaryomycetaceae</taxon>
        <taxon>Candida/Lodderomyces clade</taxon>
        <taxon>Candida</taxon>
    </lineage>
</organism>
<dbReference type="InterPro" id="IPR013154">
    <property type="entry name" value="ADH-like_N"/>
</dbReference>
<protein>
    <recommendedName>
        <fullName evidence="2">Enoyl reductase (ER) domain-containing protein</fullName>
    </recommendedName>
</protein>
<dbReference type="SUPFAM" id="SSF51735">
    <property type="entry name" value="NAD(P)-binding Rossmann-fold domains"/>
    <property type="match status" value="1"/>
</dbReference>
<dbReference type="SMART" id="SM00829">
    <property type="entry name" value="PKS_ER"/>
    <property type="match status" value="1"/>
</dbReference>
<dbReference type="InterPro" id="IPR047122">
    <property type="entry name" value="Trans-enoyl_RdTase-like"/>
</dbReference>
<dbReference type="InterPro" id="IPR011032">
    <property type="entry name" value="GroES-like_sf"/>
</dbReference>
<dbReference type="Gene3D" id="3.90.180.10">
    <property type="entry name" value="Medium-chain alcohol dehydrogenases, catalytic domain"/>
    <property type="match status" value="1"/>
</dbReference>
<dbReference type="OrthoDB" id="48317at2759"/>
<dbReference type="InterPro" id="IPR036291">
    <property type="entry name" value="NAD(P)-bd_dom_sf"/>
</dbReference>
<dbReference type="Gene3D" id="3.40.50.720">
    <property type="entry name" value="NAD(P)-binding Rossmann-like Domain"/>
    <property type="match status" value="1"/>
</dbReference>
<dbReference type="InterPro" id="IPR020843">
    <property type="entry name" value="ER"/>
</dbReference>
<keyword evidence="4" id="KW-1185">Reference proteome</keyword>
<dbReference type="InterPro" id="IPR013149">
    <property type="entry name" value="ADH-like_C"/>
</dbReference>
<evidence type="ECO:0000259" key="2">
    <source>
        <dbReference type="SMART" id="SM00829"/>
    </source>
</evidence>
<dbReference type="GeneID" id="14539821"/>
<dbReference type="eggNOG" id="KOG1198">
    <property type="taxonomic scope" value="Eukaryota"/>
</dbReference>
<evidence type="ECO:0000313" key="3">
    <source>
        <dbReference type="EMBL" id="CCG25859.1"/>
    </source>
</evidence>
<evidence type="ECO:0000256" key="1">
    <source>
        <dbReference type="SAM" id="MobiDB-lite"/>
    </source>
</evidence>
<dbReference type="Proteomes" id="UP000005018">
    <property type="component" value="Chromosome 3"/>
</dbReference>
<dbReference type="PANTHER" id="PTHR45348">
    <property type="entry name" value="HYPOTHETICAL OXIDOREDUCTASE (EUROFUNG)"/>
    <property type="match status" value="1"/>
</dbReference>
<sequence length="442" mass="49034">MSSTKVQEVSRKRLGSPHYETASFSATKRSRKSLSTREEKDEIDPLFRTKKHKSNKSLETNEVAIKTSVDTVSQISFNQRHQSILSIIHFKQPLKLQSEYPIPEISPYEILVQNKAIGLNPIDWKGKKYGFGIYHFPWINGRESSGDVVKIGAKVDTKANDLSIGDKVIVSSTSYRDNRTSTFQQFTAIDSRLVWKLPSHYTYEDGATIGVGLVTAGILFYNSFDFKLTSKPKQHAGTLLIWGGSTIVGIYVAQLAKLHGLKVISVAGTKHAQYLNSLGVDHVIDRFATDDEIVAKVEELAPSGVNYGIDCVSKETAIKVLNILDTNSTKLETTTEHTKNDSKKDKKSLRASPLFAGVVGVPKEDQIPKSVSLKPVIIKRFHEDIEFGAKFIAITSSFLASSQIKPARYKHYNGGLEIIEDALNDLEKIGANGEKYVVSIKD</sequence>
<dbReference type="KEGG" id="cot:CORT_0C04850"/>
<dbReference type="SUPFAM" id="SSF50129">
    <property type="entry name" value="GroES-like"/>
    <property type="match status" value="1"/>
</dbReference>
<gene>
    <name evidence="3" type="ORF">CORT_0C04850</name>
</gene>
<reference evidence="3 4" key="1">
    <citation type="journal article" date="2012" name="PLoS ONE">
        <title>Sequence and analysis of the genome of the pathogenic yeast Candida orthopsilosis.</title>
        <authorList>
            <person name="Riccombeni A."/>
            <person name="Vidanes G."/>
            <person name="Proux-Wera E."/>
            <person name="Wolfe K.H."/>
            <person name="Butler G."/>
        </authorList>
    </citation>
    <scope>NUCLEOTIDE SEQUENCE [LARGE SCALE GENOMIC DNA]</scope>
    <source>
        <strain evidence="3 4">Co 90-125</strain>
    </source>
</reference>
<name>H8X2Z9_CANO9</name>
<dbReference type="HOGENOM" id="CLU_026673_16_2_1"/>